<keyword evidence="3" id="KW-1185">Reference proteome</keyword>
<accession>A0A9X2FFN7</accession>
<proteinExistence type="predicted"/>
<reference evidence="2" key="1">
    <citation type="submission" date="2022-06" db="EMBL/GenBank/DDBJ databases">
        <title>Aeoliella straminimaris, a novel planctomycete from sediments.</title>
        <authorList>
            <person name="Vitorino I.R."/>
            <person name="Lage O.M."/>
        </authorList>
    </citation>
    <scope>NUCLEOTIDE SEQUENCE</scope>
    <source>
        <strain evidence="2">ICT_H6.2</strain>
    </source>
</reference>
<dbReference type="Gene3D" id="1.10.1330.10">
    <property type="entry name" value="Dockerin domain"/>
    <property type="match status" value="1"/>
</dbReference>
<protein>
    <submittedName>
        <fullName evidence="2">PEP-CTERM sorting domain-containing protein</fullName>
    </submittedName>
</protein>
<dbReference type="AlphaFoldDB" id="A0A9X2FFN7"/>
<dbReference type="InterPro" id="IPR013424">
    <property type="entry name" value="Ice-binding_C"/>
</dbReference>
<feature type="chain" id="PRO_5040769111" evidence="1">
    <location>
        <begin position="30"/>
        <end position="624"/>
    </location>
</feature>
<evidence type="ECO:0000313" key="2">
    <source>
        <dbReference type="EMBL" id="MCO6043261.1"/>
    </source>
</evidence>
<evidence type="ECO:0000313" key="3">
    <source>
        <dbReference type="Proteomes" id="UP001155241"/>
    </source>
</evidence>
<evidence type="ECO:0000256" key="1">
    <source>
        <dbReference type="SAM" id="SignalP"/>
    </source>
</evidence>
<feature type="signal peptide" evidence="1">
    <location>
        <begin position="1"/>
        <end position="29"/>
    </location>
</feature>
<organism evidence="2 3">
    <name type="scientific">Aeoliella straminimaris</name>
    <dbReference type="NCBI Taxonomy" id="2954799"/>
    <lineage>
        <taxon>Bacteria</taxon>
        <taxon>Pseudomonadati</taxon>
        <taxon>Planctomycetota</taxon>
        <taxon>Planctomycetia</taxon>
        <taxon>Pirellulales</taxon>
        <taxon>Lacipirellulaceae</taxon>
        <taxon>Aeoliella</taxon>
    </lineage>
</organism>
<sequence length="624" mass="63505">MTTTNMGKLFGSILMSGAYFVASSTAALAIDWAGGIGDYNDATNWVGGVAPAAVDEVTIASGEATVGVDTTTNLSRSATTTLSGTGALVLNGRFQNGADQAATFNIADNATLTQSGNYFIVAYGAFDSTINQTGGTVTSTVDRGWFMSDNGAEGDGTYNALGGVLNVELTSTSTNTLHNFQAGRRGESDTFYVGGGDVNFTAASDIRRMYFSKDSVLQIDSGTFDSDGFEYFVVGYGASTAGGSLSGNASMNVTGGVTTINPTTAGAMVVGDGQDGTVNVSGGDLHVGGDLIVGSNVVSGGGGNLGTFVQTAGNVTVAGTLTMGIGAEGNYFMNGGNLQIGELAQGGYFDSFLVYQGGTITMNGNHSGLLSDPTSALAAPTGATVSYDSSLDQTIITESPGVETLRLEVNTTTGDVKIVNPNPSYDFVAEYYEIVSAGGALTTSSWDSLADQIDASQPEGDFNGDYVTDLADYTVWRNSLGALVAAGEGADGNGDGVVDDQDHLLWKDNFGAEGSAASWAEAGGSGTGAMVEYVLNENGYIFAGGAEFDLGQLFNTSVFGAGVDGDLEFNWQMPNGYLATGEVVYVTGSGALVPATVPEPSTALLLGGLLATASTLVGRRTNRG</sequence>
<dbReference type="InterPro" id="IPR036439">
    <property type="entry name" value="Dockerin_dom_sf"/>
</dbReference>
<dbReference type="NCBIfam" id="TIGR02595">
    <property type="entry name" value="PEP_CTERM"/>
    <property type="match status" value="1"/>
</dbReference>
<dbReference type="RefSeq" id="WP_252851363.1">
    <property type="nucleotide sequence ID" value="NZ_JAMXLR010000020.1"/>
</dbReference>
<comment type="caution">
    <text evidence="2">The sequence shown here is derived from an EMBL/GenBank/DDBJ whole genome shotgun (WGS) entry which is preliminary data.</text>
</comment>
<gene>
    <name evidence="2" type="ORF">NG895_05025</name>
</gene>
<name>A0A9X2FFN7_9BACT</name>
<keyword evidence="1" id="KW-0732">Signal</keyword>
<dbReference type="Proteomes" id="UP001155241">
    <property type="component" value="Unassembled WGS sequence"/>
</dbReference>
<dbReference type="EMBL" id="JAMXLR010000020">
    <property type="protein sequence ID" value="MCO6043261.1"/>
    <property type="molecule type" value="Genomic_DNA"/>
</dbReference>
<dbReference type="GO" id="GO:0000272">
    <property type="term" value="P:polysaccharide catabolic process"/>
    <property type="evidence" value="ECO:0007669"/>
    <property type="project" value="InterPro"/>
</dbReference>